<dbReference type="GO" id="GO:0016020">
    <property type="term" value="C:membrane"/>
    <property type="evidence" value="ECO:0007669"/>
    <property type="project" value="TreeGrafter"/>
</dbReference>
<dbReference type="EMBL" id="CAJFDI010000004">
    <property type="protein sequence ID" value="CAD5225732.1"/>
    <property type="molecule type" value="Genomic_DNA"/>
</dbReference>
<evidence type="ECO:0000313" key="3">
    <source>
        <dbReference type="EMBL" id="CAD5225732.1"/>
    </source>
</evidence>
<sequence>MYEVYGFEQFRHCYNRVECKIEFVKKLGYINCSTKIRMSSKEENGDLEFEQKELESIRIKVNQKWLLLSKEFVASHPGGSVINQYKDADATQIFHAFHEGSSQAYKQLDFVEKHNKIEYPGEDPTLKGHIQPSEINVGAYDYTIEEEKSIVMNFDKLRKQIEAEGLMDARPWYYYRKVAEAAVMMLTGFYLQYLGWYVVSALCIAMVWQQLGWLTHEFCHHQPFKNRRLNDIGALFLGNFVQGFSRDWWKDKHNTHHAATNIIDQDGDIDLAPIVAMVPDDLKKYKQPLEQFFLKFIPYQHLYFTFVLPLLRFSWTSQSLIHVFAAPGSQYKKDQQHATIEQLTLLGHWTWVLLQLYLLPSNGVRIMYFLISQVLSGLMIAVVVTYNHNSVEKFPEHSRLLNNFACLHILTTRNMNPSPFIDWFWGGLNYQIEHHLFPTMPRPNLNRCSQLVKQFCKENKLPYLVDDYMTGYMASLRLLENVSNMANKEHSN</sequence>
<keyword evidence="1" id="KW-1133">Transmembrane helix</keyword>
<dbReference type="Proteomes" id="UP000582659">
    <property type="component" value="Unassembled WGS sequence"/>
</dbReference>
<name>A0A7I8WS57_BURXY</name>
<dbReference type="Pfam" id="PF00487">
    <property type="entry name" value="FA_desaturase"/>
    <property type="match status" value="1"/>
</dbReference>
<dbReference type="EMBL" id="CAJFCV020000004">
    <property type="protein sequence ID" value="CAG9115004.1"/>
    <property type="molecule type" value="Genomic_DNA"/>
</dbReference>
<organism evidence="3 4">
    <name type="scientific">Bursaphelenchus xylophilus</name>
    <name type="common">Pinewood nematode worm</name>
    <name type="synonym">Aphelenchoides xylophilus</name>
    <dbReference type="NCBI Taxonomy" id="6326"/>
    <lineage>
        <taxon>Eukaryota</taxon>
        <taxon>Metazoa</taxon>
        <taxon>Ecdysozoa</taxon>
        <taxon>Nematoda</taxon>
        <taxon>Chromadorea</taxon>
        <taxon>Rhabditida</taxon>
        <taxon>Tylenchina</taxon>
        <taxon>Tylenchomorpha</taxon>
        <taxon>Aphelenchoidea</taxon>
        <taxon>Aphelenchoididae</taxon>
        <taxon>Bursaphelenchus</taxon>
    </lineage>
</organism>
<proteinExistence type="predicted"/>
<dbReference type="SUPFAM" id="SSF55856">
    <property type="entry name" value="Cytochrome b5-like heme/steroid binding domain"/>
    <property type="match status" value="1"/>
</dbReference>
<dbReference type="OrthoDB" id="260091at2759"/>
<dbReference type="InterPro" id="IPR012171">
    <property type="entry name" value="Fatty_acid_desaturase"/>
</dbReference>
<dbReference type="InterPro" id="IPR036400">
    <property type="entry name" value="Cyt_B5-like_heme/steroid_sf"/>
</dbReference>
<dbReference type="CDD" id="cd03506">
    <property type="entry name" value="Delta6-FADS-like"/>
    <property type="match status" value="1"/>
</dbReference>
<feature type="domain" description="Fatty acid desaturase" evidence="2">
    <location>
        <begin position="196"/>
        <end position="463"/>
    </location>
</feature>
<dbReference type="PANTHER" id="PTHR19353">
    <property type="entry name" value="FATTY ACID DESATURASE 2"/>
    <property type="match status" value="1"/>
</dbReference>
<protein>
    <submittedName>
        <fullName evidence="3">(pine wood nematode) hypothetical protein</fullName>
    </submittedName>
</protein>
<feature type="transmembrane region" description="Helical" evidence="1">
    <location>
        <begin position="183"/>
        <end position="208"/>
    </location>
</feature>
<keyword evidence="1" id="KW-0812">Transmembrane</keyword>
<dbReference type="PANTHER" id="PTHR19353:SF83">
    <property type="entry name" value="DELTA(6)-FATTY-ACID DESATURASE FAT-3"/>
    <property type="match status" value="1"/>
</dbReference>
<keyword evidence="1" id="KW-0472">Membrane</keyword>
<gene>
    <name evidence="3" type="ORF">BXYJ_LOCUS8692</name>
</gene>
<reference evidence="3" key="1">
    <citation type="submission" date="2020-09" db="EMBL/GenBank/DDBJ databases">
        <authorList>
            <person name="Kikuchi T."/>
        </authorList>
    </citation>
    <scope>NUCLEOTIDE SEQUENCE</scope>
    <source>
        <strain evidence="3">Ka4C1</strain>
    </source>
</reference>
<evidence type="ECO:0000256" key="1">
    <source>
        <dbReference type="SAM" id="Phobius"/>
    </source>
</evidence>
<dbReference type="GO" id="GO:0016717">
    <property type="term" value="F:oxidoreductase activity, acting on paired donors, with oxidation of a pair of donors resulting in the reduction of molecular oxygen to two molecules of water"/>
    <property type="evidence" value="ECO:0007669"/>
    <property type="project" value="TreeGrafter"/>
</dbReference>
<dbReference type="GO" id="GO:0006629">
    <property type="term" value="P:lipid metabolic process"/>
    <property type="evidence" value="ECO:0007669"/>
    <property type="project" value="InterPro"/>
</dbReference>
<evidence type="ECO:0000313" key="4">
    <source>
        <dbReference type="Proteomes" id="UP000659654"/>
    </source>
</evidence>
<dbReference type="InterPro" id="IPR005804">
    <property type="entry name" value="FA_desaturase_dom"/>
</dbReference>
<keyword evidence="4" id="KW-1185">Reference proteome</keyword>
<comment type="caution">
    <text evidence="3">The sequence shown here is derived from an EMBL/GenBank/DDBJ whole genome shotgun (WGS) entry which is preliminary data.</text>
</comment>
<dbReference type="Proteomes" id="UP000659654">
    <property type="component" value="Unassembled WGS sequence"/>
</dbReference>
<accession>A0A7I8WS57</accession>
<dbReference type="AlphaFoldDB" id="A0A7I8WS57"/>
<evidence type="ECO:0000259" key="2">
    <source>
        <dbReference type="Pfam" id="PF00487"/>
    </source>
</evidence>
<dbReference type="PIRSF" id="PIRSF015921">
    <property type="entry name" value="FA_sphinglp_des"/>
    <property type="match status" value="1"/>
</dbReference>